<dbReference type="Proteomes" id="UP001597018">
    <property type="component" value="Unassembled WGS sequence"/>
</dbReference>
<dbReference type="RefSeq" id="WP_380756425.1">
    <property type="nucleotide sequence ID" value="NZ_BAABLT010000007.1"/>
</dbReference>
<dbReference type="Pfam" id="PF00962">
    <property type="entry name" value="A_deaminase"/>
    <property type="match status" value="1"/>
</dbReference>
<sequence length="134" mass="14367">MENVSESVRCCARCGGTPVGGNRRVRGAAPRCRGFGIAGPEVGYPPTHDPDAFECVRRQHAQFTIHAGEALPPRIWEAIQHCGAERLGHGVRGVDDLGRRRGGPPPGAAGVLRFDERPRIIQDVIEPGYPALVG</sequence>
<dbReference type="EMBL" id="JBHTIW010000001">
    <property type="protein sequence ID" value="MFD0918733.1"/>
    <property type="molecule type" value="Genomic_DNA"/>
</dbReference>
<evidence type="ECO:0000313" key="2">
    <source>
        <dbReference type="EMBL" id="MFD0918733.1"/>
    </source>
</evidence>
<reference evidence="3" key="1">
    <citation type="journal article" date="2019" name="Int. J. Syst. Evol. Microbiol.">
        <title>The Global Catalogue of Microorganisms (GCM) 10K type strain sequencing project: providing services to taxonomists for standard genome sequencing and annotation.</title>
        <authorList>
            <consortium name="The Broad Institute Genomics Platform"/>
            <consortium name="The Broad Institute Genome Sequencing Center for Infectious Disease"/>
            <person name="Wu L."/>
            <person name="Ma J."/>
        </authorList>
    </citation>
    <scope>NUCLEOTIDE SEQUENCE [LARGE SCALE GENOMIC DNA]</scope>
    <source>
        <strain evidence="3">CCUG 56401</strain>
    </source>
</reference>
<dbReference type="InterPro" id="IPR032466">
    <property type="entry name" value="Metal_Hydrolase"/>
</dbReference>
<name>A0ABW3FLL3_9PSEU</name>
<feature type="domain" description="Adenosine deaminase" evidence="1">
    <location>
        <begin position="33"/>
        <end position="96"/>
    </location>
</feature>
<accession>A0ABW3FLL3</accession>
<gene>
    <name evidence="2" type="ORF">ACFQ16_03165</name>
</gene>
<dbReference type="InterPro" id="IPR001365">
    <property type="entry name" value="A_deaminase_dom"/>
</dbReference>
<protein>
    <recommendedName>
        <fullName evidence="1">Adenosine deaminase domain-containing protein</fullName>
    </recommendedName>
</protein>
<organism evidence="2 3">
    <name type="scientific">Saccharopolyspora rosea</name>
    <dbReference type="NCBI Taxonomy" id="524884"/>
    <lineage>
        <taxon>Bacteria</taxon>
        <taxon>Bacillati</taxon>
        <taxon>Actinomycetota</taxon>
        <taxon>Actinomycetes</taxon>
        <taxon>Pseudonocardiales</taxon>
        <taxon>Pseudonocardiaceae</taxon>
        <taxon>Saccharopolyspora</taxon>
    </lineage>
</organism>
<keyword evidence="3" id="KW-1185">Reference proteome</keyword>
<evidence type="ECO:0000313" key="3">
    <source>
        <dbReference type="Proteomes" id="UP001597018"/>
    </source>
</evidence>
<comment type="caution">
    <text evidence="2">The sequence shown here is derived from an EMBL/GenBank/DDBJ whole genome shotgun (WGS) entry which is preliminary data.</text>
</comment>
<dbReference type="Gene3D" id="3.20.20.140">
    <property type="entry name" value="Metal-dependent hydrolases"/>
    <property type="match status" value="1"/>
</dbReference>
<dbReference type="SUPFAM" id="SSF51556">
    <property type="entry name" value="Metallo-dependent hydrolases"/>
    <property type="match status" value="1"/>
</dbReference>
<evidence type="ECO:0000259" key="1">
    <source>
        <dbReference type="Pfam" id="PF00962"/>
    </source>
</evidence>
<proteinExistence type="predicted"/>